<dbReference type="AlphaFoldDB" id="A0A2T2N6U6"/>
<feature type="region of interest" description="Disordered" evidence="1">
    <location>
        <begin position="1"/>
        <end position="71"/>
    </location>
</feature>
<evidence type="ECO:0000256" key="1">
    <source>
        <dbReference type="SAM" id="MobiDB-lite"/>
    </source>
</evidence>
<dbReference type="EMBL" id="KZ678145">
    <property type="protein sequence ID" value="PSN61129.1"/>
    <property type="molecule type" value="Genomic_DNA"/>
</dbReference>
<gene>
    <name evidence="2" type="ORF">BS50DRAFT_154763</name>
</gene>
<feature type="region of interest" description="Disordered" evidence="1">
    <location>
        <begin position="110"/>
        <end position="133"/>
    </location>
</feature>
<evidence type="ECO:0000313" key="3">
    <source>
        <dbReference type="Proteomes" id="UP000240883"/>
    </source>
</evidence>
<dbReference type="Proteomes" id="UP000240883">
    <property type="component" value="Unassembled WGS sequence"/>
</dbReference>
<accession>A0A2T2N6U6</accession>
<organism evidence="2 3">
    <name type="scientific">Corynespora cassiicola Philippines</name>
    <dbReference type="NCBI Taxonomy" id="1448308"/>
    <lineage>
        <taxon>Eukaryota</taxon>
        <taxon>Fungi</taxon>
        <taxon>Dikarya</taxon>
        <taxon>Ascomycota</taxon>
        <taxon>Pezizomycotina</taxon>
        <taxon>Dothideomycetes</taxon>
        <taxon>Pleosporomycetidae</taxon>
        <taxon>Pleosporales</taxon>
        <taxon>Corynesporascaceae</taxon>
        <taxon>Corynespora</taxon>
    </lineage>
</organism>
<protein>
    <submittedName>
        <fullName evidence="2">Uncharacterized protein</fullName>
    </submittedName>
</protein>
<evidence type="ECO:0000313" key="2">
    <source>
        <dbReference type="EMBL" id="PSN61129.1"/>
    </source>
</evidence>
<reference evidence="2 3" key="1">
    <citation type="journal article" date="2018" name="Front. Microbiol.">
        <title>Genome-Wide Analysis of Corynespora cassiicola Leaf Fall Disease Putative Effectors.</title>
        <authorList>
            <person name="Lopez D."/>
            <person name="Ribeiro S."/>
            <person name="Label P."/>
            <person name="Fumanal B."/>
            <person name="Venisse J.S."/>
            <person name="Kohler A."/>
            <person name="de Oliveira R.R."/>
            <person name="Labutti K."/>
            <person name="Lipzen A."/>
            <person name="Lail K."/>
            <person name="Bauer D."/>
            <person name="Ohm R.A."/>
            <person name="Barry K.W."/>
            <person name="Spatafora J."/>
            <person name="Grigoriev I.V."/>
            <person name="Martin F.M."/>
            <person name="Pujade-Renaud V."/>
        </authorList>
    </citation>
    <scope>NUCLEOTIDE SEQUENCE [LARGE SCALE GENOMIC DNA]</scope>
    <source>
        <strain evidence="2 3">Philippines</strain>
    </source>
</reference>
<name>A0A2T2N6U6_CORCC</name>
<sequence>MTLGQAALPRHTHTYTHTYTRAASKKTGNERLAHAGATDAAGRRGGAGGGTKRHRPPGCSRLRAPPLPVRDVNPLQRPCSLALVNPPLCGHRSRRRHEGLPSARVCRRRLPIERKSRNKGRPLRQSPPASRATERLRISRLALVPRQRIVWGCPSPAAWRANDWSLASRLSDPQGAYLGRPLAPRPLAPE</sequence>
<keyword evidence="3" id="KW-1185">Reference proteome</keyword>
<proteinExistence type="predicted"/>